<dbReference type="SUPFAM" id="SSF54373">
    <property type="entry name" value="FAD-linked reductases, C-terminal domain"/>
    <property type="match status" value="1"/>
</dbReference>
<dbReference type="EMBL" id="OV651815">
    <property type="protein sequence ID" value="CAH1109020.1"/>
    <property type="molecule type" value="Genomic_DNA"/>
</dbReference>
<evidence type="ECO:0000313" key="2">
    <source>
        <dbReference type="EMBL" id="CAH1109020.1"/>
    </source>
</evidence>
<dbReference type="PANTHER" id="PTHR10742">
    <property type="entry name" value="FLAVIN MONOAMINE OXIDASE"/>
    <property type="match status" value="1"/>
</dbReference>
<dbReference type="Gene3D" id="3.50.50.60">
    <property type="entry name" value="FAD/NAD(P)-binding domain"/>
    <property type="match status" value="1"/>
</dbReference>
<accession>A0A9P0CZ58</accession>
<organism evidence="2 3">
    <name type="scientific">Psylliodes chrysocephalus</name>
    <dbReference type="NCBI Taxonomy" id="3402493"/>
    <lineage>
        <taxon>Eukaryota</taxon>
        <taxon>Metazoa</taxon>
        <taxon>Ecdysozoa</taxon>
        <taxon>Arthropoda</taxon>
        <taxon>Hexapoda</taxon>
        <taxon>Insecta</taxon>
        <taxon>Pterygota</taxon>
        <taxon>Neoptera</taxon>
        <taxon>Endopterygota</taxon>
        <taxon>Coleoptera</taxon>
        <taxon>Polyphaga</taxon>
        <taxon>Cucujiformia</taxon>
        <taxon>Chrysomeloidea</taxon>
        <taxon>Chrysomelidae</taxon>
        <taxon>Galerucinae</taxon>
        <taxon>Alticini</taxon>
        <taxon>Psylliodes</taxon>
    </lineage>
</organism>
<name>A0A9P0CZ58_9CUCU</name>
<dbReference type="GO" id="GO:0046592">
    <property type="term" value="F:polyamine oxidase activity"/>
    <property type="evidence" value="ECO:0007669"/>
    <property type="project" value="TreeGrafter"/>
</dbReference>
<dbReference type="InterPro" id="IPR050281">
    <property type="entry name" value="Flavin_monoamine_oxidase"/>
</dbReference>
<dbReference type="Proteomes" id="UP001153636">
    <property type="component" value="Chromosome 3"/>
</dbReference>
<feature type="domain" description="Amine oxidase" evidence="1">
    <location>
        <begin position="71"/>
        <end position="517"/>
    </location>
</feature>
<protein>
    <recommendedName>
        <fullName evidence="1">Amine oxidase domain-containing protein</fullName>
    </recommendedName>
</protein>
<dbReference type="PANTHER" id="PTHR10742:SF416">
    <property type="entry name" value="SPERMINE OXIDASE"/>
    <property type="match status" value="1"/>
</dbReference>
<dbReference type="SUPFAM" id="SSF51905">
    <property type="entry name" value="FAD/NAD(P)-binding domain"/>
    <property type="match status" value="1"/>
</dbReference>
<dbReference type="InterPro" id="IPR002937">
    <property type="entry name" value="Amino_oxidase"/>
</dbReference>
<evidence type="ECO:0000313" key="3">
    <source>
        <dbReference type="Proteomes" id="UP001153636"/>
    </source>
</evidence>
<reference evidence="2" key="1">
    <citation type="submission" date="2022-01" db="EMBL/GenBank/DDBJ databases">
        <authorList>
            <person name="King R."/>
        </authorList>
    </citation>
    <scope>NUCLEOTIDE SEQUENCE</scope>
</reference>
<dbReference type="Pfam" id="PF01593">
    <property type="entry name" value="Amino_oxidase"/>
    <property type="match status" value="1"/>
</dbReference>
<dbReference type="AlphaFoldDB" id="A0A9P0CZ58"/>
<sequence length="533" mass="59170">MIPLIRFSLRSQAKFISFITKRRYSIKKKDKKEEKKDEKRSKQDTNVCSITDCVVDPINPEPSVLIIGAGIAGLSAAQRLMQCGITNFTILEASDRPGGRIHSCWLGDIIAEMGCQYIRGACCNNPVFNLAAQEGLVKAPERPEKRKIFYCTSEGRFIDNTIAMMAYEIFTGIKNEAYRLFNTGSANAHGSLKNFLYLRIQQELQKFPEEQRYDVSRILYGLTNRIRFFVGDDLECVSADSIGSLINIPGGDVSVPFGFVGVLSPLLRELPEGSLMFNKPVRLIEWGGLPLNKSRAVAHCCDGKKFYADYIIITVSLGVLKEHADKLFLPCLPSSKMQAIKTIGFGNVDKIFLNYDRPFWVSSNGNFRFAWSQDELANRTDWTKGLSSIEEVDGSKHVLCAFISGPEAVVMEQASDEEVAFGITKVLRQFTGDPSLPYPSTVLRSKWASDPYFCGAFSYLTLDSAIDDQNELSSPVPDTSDPVPPILLFAGEATCVGHHSTVHGARLSGIREAERIIHLTKQFSGPPPGFLKN</sequence>
<dbReference type="Gene3D" id="3.90.660.10">
    <property type="match status" value="1"/>
</dbReference>
<keyword evidence="3" id="KW-1185">Reference proteome</keyword>
<dbReference type="OrthoDB" id="2219495at2759"/>
<evidence type="ECO:0000259" key="1">
    <source>
        <dbReference type="Pfam" id="PF01593"/>
    </source>
</evidence>
<gene>
    <name evidence="2" type="ORF">PSYICH_LOCUS8481</name>
</gene>
<proteinExistence type="predicted"/>
<dbReference type="InterPro" id="IPR036188">
    <property type="entry name" value="FAD/NAD-bd_sf"/>
</dbReference>